<comment type="caution">
    <text evidence="3">The sequence shown here is derived from an EMBL/GenBank/DDBJ whole genome shotgun (WGS) entry which is preliminary data.</text>
</comment>
<evidence type="ECO:0000313" key="4">
    <source>
        <dbReference type="Proteomes" id="UP001652445"/>
    </source>
</evidence>
<reference evidence="3 4" key="1">
    <citation type="submission" date="2022-09" db="EMBL/GenBank/DDBJ databases">
        <authorList>
            <person name="Han X.L."/>
            <person name="Wang Q."/>
            <person name="Lu T."/>
        </authorList>
    </citation>
    <scope>NUCLEOTIDE SEQUENCE [LARGE SCALE GENOMIC DNA]</scope>
    <source>
        <strain evidence="3 4">WQ 127069</strain>
    </source>
</reference>
<gene>
    <name evidence="3" type="ORF">OB236_05030</name>
</gene>
<keyword evidence="4" id="KW-1185">Reference proteome</keyword>
<dbReference type="Gene3D" id="3.40.1550.10">
    <property type="entry name" value="CheC-like"/>
    <property type="match status" value="1"/>
</dbReference>
<dbReference type="EMBL" id="JAOQIO010000007">
    <property type="protein sequence ID" value="MCU6791492.1"/>
    <property type="molecule type" value="Genomic_DNA"/>
</dbReference>
<protein>
    <submittedName>
        <fullName evidence="3">Chemotaxis protein CheX</fullName>
    </submittedName>
</protein>
<sequence>MNHEEQYFQAFMAKSAAYITGLGISGLRELEDDEEGLYLEDVTAFIQLSGVIQGGVILTVDHGLAGALAHKFMLEDITEEEAAQYGVEVVAEIANVISGNALTDRDEHDIFLGAPLVIVTKKAELRSKFSNFFVKRFQTDSGNFYCIYIPSQNKSELARILAI</sequence>
<keyword evidence="1" id="KW-0145">Chemotaxis</keyword>
<evidence type="ECO:0000259" key="2">
    <source>
        <dbReference type="Pfam" id="PF13690"/>
    </source>
</evidence>
<evidence type="ECO:0000313" key="3">
    <source>
        <dbReference type="EMBL" id="MCU6791492.1"/>
    </source>
</evidence>
<name>A0ABT2UA21_9BACL</name>
<evidence type="ECO:0000256" key="1">
    <source>
        <dbReference type="ARBA" id="ARBA00022500"/>
    </source>
</evidence>
<dbReference type="Proteomes" id="UP001652445">
    <property type="component" value="Unassembled WGS sequence"/>
</dbReference>
<dbReference type="InterPro" id="IPR028051">
    <property type="entry name" value="CheX-like_dom"/>
</dbReference>
<organism evidence="3 4">
    <name type="scientific">Paenibacillus baimaensis</name>
    <dbReference type="NCBI Taxonomy" id="2982185"/>
    <lineage>
        <taxon>Bacteria</taxon>
        <taxon>Bacillati</taxon>
        <taxon>Bacillota</taxon>
        <taxon>Bacilli</taxon>
        <taxon>Bacillales</taxon>
        <taxon>Paenibacillaceae</taxon>
        <taxon>Paenibacillus</taxon>
    </lineage>
</organism>
<dbReference type="SUPFAM" id="SSF103039">
    <property type="entry name" value="CheC-like"/>
    <property type="match status" value="1"/>
</dbReference>
<dbReference type="RefSeq" id="WP_262683032.1">
    <property type="nucleotide sequence ID" value="NZ_JAOQIO010000007.1"/>
</dbReference>
<proteinExistence type="predicted"/>
<dbReference type="Pfam" id="PF13690">
    <property type="entry name" value="CheX"/>
    <property type="match status" value="1"/>
</dbReference>
<feature type="domain" description="Chemotaxis phosphatase CheX-like" evidence="2">
    <location>
        <begin position="42"/>
        <end position="128"/>
    </location>
</feature>
<dbReference type="InterPro" id="IPR028976">
    <property type="entry name" value="CheC-like_sf"/>
</dbReference>
<accession>A0ABT2UA21</accession>